<reference evidence="4" key="1">
    <citation type="journal article" date="2012" name="Nature">
        <title>The oyster genome reveals stress adaptation and complexity of shell formation.</title>
        <authorList>
            <person name="Zhang G."/>
            <person name="Fang X."/>
            <person name="Guo X."/>
            <person name="Li L."/>
            <person name="Luo R."/>
            <person name="Xu F."/>
            <person name="Yang P."/>
            <person name="Zhang L."/>
            <person name="Wang X."/>
            <person name="Qi H."/>
            <person name="Xiong Z."/>
            <person name="Que H."/>
            <person name="Xie Y."/>
            <person name="Holland P.W."/>
            <person name="Paps J."/>
            <person name="Zhu Y."/>
            <person name="Wu F."/>
            <person name="Chen Y."/>
            <person name="Wang J."/>
            <person name="Peng C."/>
            <person name="Meng J."/>
            <person name="Yang L."/>
            <person name="Liu J."/>
            <person name="Wen B."/>
            <person name="Zhang N."/>
            <person name="Huang Z."/>
            <person name="Zhu Q."/>
            <person name="Feng Y."/>
            <person name="Mount A."/>
            <person name="Hedgecock D."/>
            <person name="Xu Z."/>
            <person name="Liu Y."/>
            <person name="Domazet-Loso T."/>
            <person name="Du Y."/>
            <person name="Sun X."/>
            <person name="Zhang S."/>
            <person name="Liu B."/>
            <person name="Cheng P."/>
            <person name="Jiang X."/>
            <person name="Li J."/>
            <person name="Fan D."/>
            <person name="Wang W."/>
            <person name="Fu W."/>
            <person name="Wang T."/>
            <person name="Wang B."/>
            <person name="Zhang J."/>
            <person name="Peng Z."/>
            <person name="Li Y."/>
            <person name="Li N."/>
            <person name="Wang J."/>
            <person name="Chen M."/>
            <person name="He Y."/>
            <person name="Tan F."/>
            <person name="Song X."/>
            <person name="Zheng Q."/>
            <person name="Huang R."/>
            <person name="Yang H."/>
            <person name="Du X."/>
            <person name="Chen L."/>
            <person name="Yang M."/>
            <person name="Gaffney P.M."/>
            <person name="Wang S."/>
            <person name="Luo L."/>
            <person name="She Z."/>
            <person name="Ming Y."/>
            <person name="Huang W."/>
            <person name="Zhang S."/>
            <person name="Huang B."/>
            <person name="Zhang Y."/>
            <person name="Qu T."/>
            <person name="Ni P."/>
            <person name="Miao G."/>
            <person name="Wang J."/>
            <person name="Wang Q."/>
            <person name="Steinberg C.E."/>
            <person name="Wang H."/>
            <person name="Li N."/>
            <person name="Qian L."/>
            <person name="Zhang G."/>
            <person name="Li Y."/>
            <person name="Yang H."/>
            <person name="Liu X."/>
            <person name="Wang J."/>
            <person name="Yin Y."/>
            <person name="Wang J."/>
        </authorList>
    </citation>
    <scope>NUCLEOTIDE SEQUENCE [LARGE SCALE GENOMIC DNA]</scope>
    <source>
        <strain evidence="4">05x7-T-G4-1.051#20</strain>
    </source>
</reference>
<dbReference type="InParanoid" id="K1PLV3"/>
<dbReference type="Pfam" id="PF06428">
    <property type="entry name" value="Sec2p"/>
    <property type="match status" value="1"/>
</dbReference>
<dbReference type="Pfam" id="PF25555">
    <property type="entry name" value="RAB3A-like_C"/>
    <property type="match status" value="1"/>
</dbReference>
<dbReference type="PANTHER" id="PTHR14430:SF0">
    <property type="entry name" value="SEC2P DOMAIN-CONTAINING PROTEIN"/>
    <property type="match status" value="1"/>
</dbReference>
<proteinExistence type="inferred from homology"/>
<organism evidence="4">
    <name type="scientific">Magallana gigas</name>
    <name type="common">Pacific oyster</name>
    <name type="synonym">Crassostrea gigas</name>
    <dbReference type="NCBI Taxonomy" id="29159"/>
    <lineage>
        <taxon>Eukaryota</taxon>
        <taxon>Metazoa</taxon>
        <taxon>Spiralia</taxon>
        <taxon>Lophotrochozoa</taxon>
        <taxon>Mollusca</taxon>
        <taxon>Bivalvia</taxon>
        <taxon>Autobranchia</taxon>
        <taxon>Pteriomorphia</taxon>
        <taxon>Ostreida</taxon>
        <taxon>Ostreoidea</taxon>
        <taxon>Ostreidae</taxon>
        <taxon>Magallana</taxon>
    </lineage>
</organism>
<dbReference type="EMBL" id="JH816401">
    <property type="protein sequence ID" value="EKC24987.1"/>
    <property type="molecule type" value="Genomic_DNA"/>
</dbReference>
<evidence type="ECO:0000313" key="4">
    <source>
        <dbReference type="EMBL" id="EKC24987.1"/>
    </source>
</evidence>
<dbReference type="SUPFAM" id="SSF144284">
    <property type="entry name" value="Sec2 N-terminal region"/>
    <property type="match status" value="1"/>
</dbReference>
<name>K1PLV3_MAGGI</name>
<dbReference type="GO" id="GO:0005085">
    <property type="term" value="F:guanyl-nucleotide exchange factor activity"/>
    <property type="evidence" value="ECO:0007669"/>
    <property type="project" value="InterPro"/>
</dbReference>
<sequence length="664" mass="75591">MASMKQQFDKFIGGQLHSSTNGNHPFKDIFDYGLSPEEGDNDTGPVELRHHRRGELRHAMSEVLPNEVRLRKRSQTMANVKEHAYGRLQEELSKAQEELKLKDEECEKLLKVRDQMCEELEELTASLFEEANNMVQDANIKRMHSEKRLIEAQQQIEVLQAEVVALKQLVLTSTPSSPNKHLHPQIAATMSMEKEKPKSSKPFWKTHRRSTSHHEFTKEARQEVEAQQEAKADRCKEIDSTIYEEFVEWRRTPSLELSTAFLNRMYVEDIGPCLNFSNVALAEKVKSCVASNSLTIEPIPGDSSYPRRCRLTENNKLYKEAFYEILYPADNTEIYAIAQNHSTYDPISKMDSEFAQQDIVPCEKPYPIEVNLSSDDDKKASEKETIPMKSLLEEPLTKATICTDYVGHLNGLRSVACLNDDKIWSSGMNNIISLYNFQGDLLISVRTKSGSRPTDIAVTNTGDLVYTDEDDKTINIVRNKKMEVLIKFHDWRPLNVCSTPFGNLLVLMGSDDYEQTKVVRYSGSTEKQCIQNDENGKAFFSPDDSKYLAVNRNQDICVADYRAKRVVVISEAGKLRFTYTGSTPTIESFDPVGITTDSLSRILIADGHCHYIHIIDQDGQFLRYIDNLNLRGPWGLCIDTNDNLFVAECDSGKIEKIQYCVTTV</sequence>
<evidence type="ECO:0000256" key="1">
    <source>
        <dbReference type="ARBA" id="ARBA00023054"/>
    </source>
</evidence>
<feature type="domain" description="GDP/GTP exchange factor Sec2 N-terminal" evidence="3">
    <location>
        <begin position="69"/>
        <end position="161"/>
    </location>
</feature>
<dbReference type="SUPFAM" id="SSF101898">
    <property type="entry name" value="NHL repeat"/>
    <property type="match status" value="1"/>
</dbReference>
<accession>K1PLV3</accession>
<dbReference type="Gene3D" id="2.120.10.30">
    <property type="entry name" value="TolB, C-terminal domain"/>
    <property type="match status" value="2"/>
</dbReference>
<dbReference type="GO" id="GO:0070319">
    <property type="term" value="C:Golgi to plasma membrane transport vesicle"/>
    <property type="evidence" value="ECO:0007669"/>
    <property type="project" value="TreeGrafter"/>
</dbReference>
<dbReference type="InterPro" id="IPR040351">
    <property type="entry name" value="RAB3IL/RAB3IP/Sec2"/>
</dbReference>
<evidence type="ECO:0000256" key="2">
    <source>
        <dbReference type="ARBA" id="ARBA00025794"/>
    </source>
</evidence>
<protein>
    <submittedName>
        <fullName evidence="4">RAB3A-interacting protein</fullName>
    </submittedName>
</protein>
<dbReference type="HOGENOM" id="CLU_413470_0_0_1"/>
<gene>
    <name evidence="4" type="ORF">CGI_10024044</name>
</gene>
<evidence type="ECO:0000259" key="3">
    <source>
        <dbReference type="Pfam" id="PF06428"/>
    </source>
</evidence>
<dbReference type="Gene3D" id="1.20.5.4880">
    <property type="match status" value="1"/>
</dbReference>
<keyword evidence="1" id="KW-0175">Coiled coil</keyword>
<dbReference type="InterPro" id="IPR009449">
    <property type="entry name" value="Sec2_N"/>
</dbReference>
<dbReference type="AlphaFoldDB" id="K1PLV3"/>
<dbReference type="GO" id="GO:0006887">
    <property type="term" value="P:exocytosis"/>
    <property type="evidence" value="ECO:0007669"/>
    <property type="project" value="TreeGrafter"/>
</dbReference>
<comment type="similarity">
    <text evidence="2">Belongs to the SEC2 family.</text>
</comment>
<dbReference type="PANTHER" id="PTHR14430">
    <property type="entry name" value="RABIN3-RELATED"/>
    <property type="match status" value="1"/>
</dbReference>
<dbReference type="InterPro" id="IPR011042">
    <property type="entry name" value="6-blade_b-propeller_TolB-like"/>
</dbReference>